<dbReference type="CDD" id="cd00293">
    <property type="entry name" value="USP-like"/>
    <property type="match status" value="1"/>
</dbReference>
<dbReference type="Pfam" id="PF00582">
    <property type="entry name" value="Usp"/>
    <property type="match status" value="1"/>
</dbReference>
<dbReference type="PRINTS" id="PR01438">
    <property type="entry name" value="UNVRSLSTRESS"/>
</dbReference>
<evidence type="ECO:0000313" key="4">
    <source>
        <dbReference type="EMBL" id="MFD2728155.1"/>
    </source>
</evidence>
<comment type="subcellular location">
    <subcellularLocation>
        <location evidence="2">Cytoplasm</location>
    </subcellularLocation>
</comment>
<reference evidence="5" key="1">
    <citation type="journal article" date="2019" name="Int. J. Syst. Evol. Microbiol.">
        <title>The Global Catalogue of Microorganisms (GCM) 10K type strain sequencing project: providing services to taxonomists for standard genome sequencing and annotation.</title>
        <authorList>
            <consortium name="The Broad Institute Genomics Platform"/>
            <consortium name="The Broad Institute Genome Sequencing Center for Infectious Disease"/>
            <person name="Wu L."/>
            <person name="Ma J."/>
        </authorList>
    </citation>
    <scope>NUCLEOTIDE SEQUENCE [LARGE SCALE GENOMIC DNA]</scope>
    <source>
        <strain evidence="5">TISTR 932</strain>
    </source>
</reference>
<evidence type="ECO:0000259" key="3">
    <source>
        <dbReference type="Pfam" id="PF00582"/>
    </source>
</evidence>
<dbReference type="EMBL" id="JBHUMO010000010">
    <property type="protein sequence ID" value="MFD2728155.1"/>
    <property type="molecule type" value="Genomic_DNA"/>
</dbReference>
<dbReference type="PIRSF" id="PIRSF006276">
    <property type="entry name" value="UspA"/>
    <property type="match status" value="1"/>
</dbReference>
<comment type="similarity">
    <text evidence="1 2">Belongs to the universal stress protein A family.</text>
</comment>
<dbReference type="InterPro" id="IPR014729">
    <property type="entry name" value="Rossmann-like_a/b/a_fold"/>
</dbReference>
<dbReference type="InterPro" id="IPR006016">
    <property type="entry name" value="UspA"/>
</dbReference>
<dbReference type="Proteomes" id="UP001597427">
    <property type="component" value="Unassembled WGS sequence"/>
</dbReference>
<proteinExistence type="inferred from homology"/>
<dbReference type="InterPro" id="IPR006015">
    <property type="entry name" value="Universal_stress_UspA"/>
</dbReference>
<evidence type="ECO:0000256" key="2">
    <source>
        <dbReference type="PIRNR" id="PIRNR006276"/>
    </source>
</evidence>
<dbReference type="Gene3D" id="3.40.50.620">
    <property type="entry name" value="HUPs"/>
    <property type="match status" value="1"/>
</dbReference>
<sequence length="154" mass="16877">MEQTYRTILVGVDGSSQAEDAYKKAIEVARRNNGKVVVAYIVDQPMSSFMGYAPLSDSVLDHEKEMGSALLEELENYAKSVDFTKVETVLSFGSAKQMIGKELPEKFDADLIMVGQSGLNAAERFITGSVANYVIREARCDVLIVSPKEGSNEQ</sequence>
<dbReference type="PANTHER" id="PTHR46268:SF6">
    <property type="entry name" value="UNIVERSAL STRESS PROTEIN UP12"/>
    <property type="match status" value="1"/>
</dbReference>
<dbReference type="PANTHER" id="PTHR46268">
    <property type="entry name" value="STRESS RESPONSE PROTEIN NHAX"/>
    <property type="match status" value="1"/>
</dbReference>
<dbReference type="SUPFAM" id="SSF52402">
    <property type="entry name" value="Adenine nucleotide alpha hydrolases-like"/>
    <property type="match status" value="1"/>
</dbReference>
<organism evidence="4 5">
    <name type="scientific">Enterococcus camelliae</name>
    <dbReference type="NCBI Taxonomy" id="453959"/>
    <lineage>
        <taxon>Bacteria</taxon>
        <taxon>Bacillati</taxon>
        <taxon>Bacillota</taxon>
        <taxon>Bacilli</taxon>
        <taxon>Lactobacillales</taxon>
        <taxon>Enterococcaceae</taxon>
        <taxon>Enterococcus</taxon>
    </lineage>
</organism>
<evidence type="ECO:0000256" key="1">
    <source>
        <dbReference type="ARBA" id="ARBA00008791"/>
    </source>
</evidence>
<comment type="caution">
    <text evidence="4">The sequence shown here is derived from an EMBL/GenBank/DDBJ whole genome shotgun (WGS) entry which is preliminary data.</text>
</comment>
<evidence type="ECO:0000313" key="5">
    <source>
        <dbReference type="Proteomes" id="UP001597427"/>
    </source>
</evidence>
<keyword evidence="5" id="KW-1185">Reference proteome</keyword>
<dbReference type="RefSeq" id="WP_379979278.1">
    <property type="nucleotide sequence ID" value="NZ_JBHUMO010000010.1"/>
</dbReference>
<name>A0ABW5TFY4_9ENTE</name>
<accession>A0ABW5TFY4</accession>
<feature type="domain" description="UspA" evidence="3">
    <location>
        <begin position="5"/>
        <end position="145"/>
    </location>
</feature>
<keyword evidence="2" id="KW-0963">Cytoplasm</keyword>
<protein>
    <recommendedName>
        <fullName evidence="2">Universal stress protein</fullName>
    </recommendedName>
</protein>
<gene>
    <name evidence="4" type="ORF">ACFSR0_01725</name>
</gene>